<dbReference type="InterPro" id="IPR051816">
    <property type="entry name" value="Glycosyl_Hydrolase_31"/>
</dbReference>
<dbReference type="GO" id="GO:0061634">
    <property type="term" value="F:alpha-D-xyloside xylohydrolase"/>
    <property type="evidence" value="ECO:0007669"/>
    <property type="project" value="UniProtKB-EC"/>
</dbReference>
<dbReference type="Pfam" id="PF07554">
    <property type="entry name" value="FIVAR"/>
    <property type="match status" value="3"/>
</dbReference>
<dbReference type="SUPFAM" id="SSF63446">
    <property type="entry name" value="Type I dockerin domain"/>
    <property type="match status" value="1"/>
</dbReference>
<organism evidence="3 4">
    <name type="scientific">Thomasclavelia cocleata</name>
    <dbReference type="NCBI Taxonomy" id="69824"/>
    <lineage>
        <taxon>Bacteria</taxon>
        <taxon>Bacillati</taxon>
        <taxon>Bacillota</taxon>
        <taxon>Erysipelotrichia</taxon>
        <taxon>Erysipelotrichales</taxon>
        <taxon>Coprobacillaceae</taxon>
        <taxon>Thomasclavelia</taxon>
    </lineage>
</organism>
<dbReference type="SUPFAM" id="SSF51445">
    <property type="entry name" value="(Trans)glycosidases"/>
    <property type="match status" value="1"/>
</dbReference>
<dbReference type="Pfam" id="PF21365">
    <property type="entry name" value="Glyco_hydro_31_3rd"/>
    <property type="match status" value="1"/>
</dbReference>
<dbReference type="GO" id="GO:0030246">
    <property type="term" value="F:carbohydrate binding"/>
    <property type="evidence" value="ECO:0007669"/>
    <property type="project" value="InterPro"/>
</dbReference>
<dbReference type="Pfam" id="PF01055">
    <property type="entry name" value="Glyco_hydro_31_2nd"/>
    <property type="match status" value="1"/>
</dbReference>
<dbReference type="InterPro" id="IPR013780">
    <property type="entry name" value="Glyco_hydro_b"/>
</dbReference>
<dbReference type="InterPro" id="IPR017853">
    <property type="entry name" value="GH"/>
</dbReference>
<dbReference type="InterPro" id="IPR008979">
    <property type="entry name" value="Galactose-bd-like_sf"/>
</dbReference>
<comment type="caution">
    <text evidence="3">The sequence shown here is derived from an EMBL/GenBank/DDBJ whole genome shotgun (WGS) entry which is preliminary data.</text>
</comment>
<proteinExistence type="inferred from homology"/>
<dbReference type="InterPro" id="IPR033403">
    <property type="entry name" value="DUF5110"/>
</dbReference>
<dbReference type="Gene3D" id="2.60.40.1180">
    <property type="entry name" value="Golgi alpha-mannosidase II"/>
    <property type="match status" value="2"/>
</dbReference>
<name>A0A829Z6N3_9FIRM</name>
<keyword evidence="3" id="KW-0326">Glycosidase</keyword>
<dbReference type="SUPFAM" id="SSF74650">
    <property type="entry name" value="Galactose mutarotase-like"/>
    <property type="match status" value="1"/>
</dbReference>
<evidence type="ECO:0000259" key="2">
    <source>
        <dbReference type="PROSITE" id="PS50022"/>
    </source>
</evidence>
<dbReference type="Gene3D" id="3.20.20.80">
    <property type="entry name" value="Glycosidases"/>
    <property type="match status" value="1"/>
</dbReference>
<dbReference type="InterPro" id="IPR036439">
    <property type="entry name" value="Dockerin_dom_sf"/>
</dbReference>
<dbReference type="InterPro" id="IPR000421">
    <property type="entry name" value="FA58C"/>
</dbReference>
<protein>
    <submittedName>
        <fullName evidence="3">Alpha-xylosidase BoGH31A</fullName>
        <ecNumber evidence="3">3.2.1.177</ecNumber>
    </submittedName>
</protein>
<accession>A0A829Z6N3</accession>
<dbReference type="InterPro" id="IPR011013">
    <property type="entry name" value="Gal_mutarotase_sf_dom"/>
</dbReference>
<evidence type="ECO:0000256" key="1">
    <source>
        <dbReference type="ARBA" id="ARBA00007806"/>
    </source>
</evidence>
<dbReference type="Gene3D" id="1.20.1270.90">
    <property type="entry name" value="AF1782-like"/>
    <property type="match status" value="2"/>
</dbReference>
<dbReference type="SUPFAM" id="SSF49785">
    <property type="entry name" value="Galactose-binding domain-like"/>
    <property type="match status" value="1"/>
</dbReference>
<dbReference type="EC" id="3.2.1.177" evidence="3"/>
<dbReference type="Gene3D" id="1.20.1270.70">
    <property type="entry name" value="Designed single chain three-helix bundle"/>
    <property type="match status" value="2"/>
</dbReference>
<dbReference type="EMBL" id="BLMI01000016">
    <property type="protein sequence ID" value="GFI40013.1"/>
    <property type="molecule type" value="Genomic_DNA"/>
</dbReference>
<gene>
    <name evidence="3" type="ORF">IMSAGC017_00044</name>
</gene>
<keyword evidence="3" id="KW-0378">Hydrolase</keyword>
<dbReference type="PANTHER" id="PTHR43863">
    <property type="entry name" value="HYDROLASE, PUTATIVE (AFU_ORTHOLOGUE AFUA_1G03140)-RELATED"/>
    <property type="match status" value="1"/>
</dbReference>
<dbReference type="SUPFAM" id="SSF51011">
    <property type="entry name" value="Glycosyl hydrolase domain"/>
    <property type="match status" value="1"/>
</dbReference>
<reference evidence="3 4" key="1">
    <citation type="journal article" date="2020" name="Microbiome">
        <title>Single-cell genomics of uncultured bacteria reveals dietary fiber responders in the mouse gut microbiota.</title>
        <authorList>
            <person name="Chijiiwa R."/>
            <person name="Hosokawa M."/>
            <person name="Kogawa M."/>
            <person name="Nishikawa Y."/>
            <person name="Ide K."/>
            <person name="Sakanashi C."/>
            <person name="Takahashi K."/>
            <person name="Takeyama H."/>
        </authorList>
    </citation>
    <scope>NUCLEOTIDE SEQUENCE [LARGE SCALE GENOMIC DNA]</scope>
    <source>
        <strain evidence="3">IMSAGC_017</strain>
    </source>
</reference>
<sequence length="1494" mass="167352">MASPNPFYFSTNGYGVLRHTFQPGEYDFHSTATMEHQEDRFDAYYFVEDSSKDILSDFVELTGNPMFMPKYAFYQGNADCYNLNGETLLNEGINRANQYNDNDMPVGWFLPNDGYGCGYGGLDNLGSFVEEAAKKGFKTGLWTEQDLDKLDKEVQSGTQMIKTDVAWVGEGYSFGLNAVRQAFEGIENNSDKRAFVFTVDGWAGTQRYAGLWSGDQTGGNWEYIRFHIPTYIGSGLSGNPNVGSDLDGIYGSNNVISTRDFQWKSFTPIMINMDGWTTGAEKNPWYHGEPYTSINRMYLKMKTGLMPYYYTYAKEAHDDGVPMVRAMMLEYPDDPYTWTNQTQYQYMWGENLLVAPVYNEADNNAEVRNNIYLPGGEDQVWIDYFTGEQYTGGKVINNFSAPLWKLPLFVKNGAILPKTPENNSQLEVTGDEDRIFEVYPSGNTEFEMYDDDGETQEYKEGKGTTTLITSKAPKTGTGTATITVNPAKGSFTGMKTARGTQFIVNVLKEPTALSATINNQEVALRKVNTQEEFDNARDNVYFYNENPNLNHYATPGSDFESVEIITNPKVQVKIVKDGRDITKDTVKLTVEGFNNTQEDIVNDNDPDLSNVEVPVLMATSDDNSITLNWDSVEGQMFDLEIDGTDGQPGMVYHKVSAPFVHEALNANEEHTYRLRLFNSKSVSEWGQWQRFSTTEDRYKNVIRDVIGTASSEIGGYNASQAVDGDLSTLWYTDWNDPVANNGDKIYTIDLQMAYKLDQLEYYNDGTAQIKNHEIQVSRDGINYKTVEASTWSRDPSGTFDKFVDLNGEIARYVRIVSHDLRHNSANEFRVYKVDGTEGFSEADVSTDGALGEPDLTFMKNYMGVNMADDLATFNQAVTGDINYNNEIDAYDLMFVTSKIAGLESTGRKAAGEITFTTDKKTVKAGEDVEVSIYGNNFKDINAFGLRFALDPDIYEFNGTNPVEASEQTKSMYNSSRTLRGDKGLYVALSNNGESKSLQGDMLLATFKMKAKIDTEVSLQPENVIVVSSGFDIRSAFGFEKQPADIKLLEDAVFAIKEINKKLYNEESVKVLTEALNEAQNVLNNTDISQENVNEAFVNLVSKLDKLERITQPNNEVLAELIEIVTSDGIQNNIETRELENFFINYVDPARNALQSGISAIDINEYIKTITEAFLQLHDKNGSIEYVNNVYLQYTNGLVSKLENKYTAESLTALNNAVTTKDINLIKNAVLNLEKVAVLDKDILAVVIEIAQGINETDYNSEDVKQLKDILTTAQKLFTDLDATQELIDQMVKKLSNHLIGLYDKDVMDLIKIRNQLSKLVDEITNLDLSIYTETSSKAIIAPLNEAKVLLENNESTFEDLDKAYLALLAAKNGLVEKVDSDKTKLNELIERADKIDLSFYTKESADSFVTVLKQAKLIMADETVTQKVVDEVVEKLQSAIDSLIKLSDSQTSDESSKPGDSVDTSDNLDYRTAGLLMLLCGVIIIATRRKEQDI</sequence>
<dbReference type="Pfam" id="PF17137">
    <property type="entry name" value="DUF5110"/>
    <property type="match status" value="1"/>
</dbReference>
<dbReference type="PANTHER" id="PTHR43863:SF2">
    <property type="entry name" value="MALTASE-GLUCOAMYLASE"/>
    <property type="match status" value="1"/>
</dbReference>
<dbReference type="InterPro" id="IPR008965">
    <property type="entry name" value="CBM2/CBM3_carb-bd_dom_sf"/>
</dbReference>
<dbReference type="InterPro" id="IPR048395">
    <property type="entry name" value="Glyco_hydro_31_C"/>
</dbReference>
<dbReference type="InterPro" id="IPR000322">
    <property type="entry name" value="Glyco_hydro_31_TIM"/>
</dbReference>
<evidence type="ECO:0000313" key="4">
    <source>
        <dbReference type="Proteomes" id="UP000490821"/>
    </source>
</evidence>
<dbReference type="Gene3D" id="2.60.120.260">
    <property type="entry name" value="Galactose-binding domain-like"/>
    <property type="match status" value="1"/>
</dbReference>
<dbReference type="CDD" id="cd14752">
    <property type="entry name" value="GH31_N"/>
    <property type="match status" value="1"/>
</dbReference>
<dbReference type="Proteomes" id="UP000490821">
    <property type="component" value="Unassembled WGS sequence"/>
</dbReference>
<dbReference type="RefSeq" id="WP_172471629.1">
    <property type="nucleotide sequence ID" value="NZ_BLMI01000016.1"/>
</dbReference>
<dbReference type="Gene3D" id="2.60.40.680">
    <property type="match status" value="1"/>
</dbReference>
<comment type="similarity">
    <text evidence="1">Belongs to the glycosyl hydrolase 31 family.</text>
</comment>
<evidence type="ECO:0000313" key="3">
    <source>
        <dbReference type="EMBL" id="GFI40013.1"/>
    </source>
</evidence>
<dbReference type="SUPFAM" id="SSF49384">
    <property type="entry name" value="Carbohydrate-binding domain"/>
    <property type="match status" value="1"/>
</dbReference>
<feature type="domain" description="F5/8 type C" evidence="2">
    <location>
        <begin position="690"/>
        <end position="833"/>
    </location>
</feature>
<dbReference type="Gene3D" id="2.60.40.1760">
    <property type="entry name" value="glycosyl hydrolase (family 31)"/>
    <property type="match status" value="1"/>
</dbReference>
<dbReference type="GO" id="GO:0000272">
    <property type="term" value="P:polysaccharide catabolic process"/>
    <property type="evidence" value="ECO:0007669"/>
    <property type="project" value="InterPro"/>
</dbReference>
<dbReference type="Pfam" id="PF00754">
    <property type="entry name" value="F5_F8_type_C"/>
    <property type="match status" value="1"/>
</dbReference>
<dbReference type="PROSITE" id="PS50022">
    <property type="entry name" value="FA58C_3"/>
    <property type="match status" value="1"/>
</dbReference>